<comment type="caution">
    <text evidence="1">The sequence shown here is derived from an EMBL/GenBank/DDBJ whole genome shotgun (WGS) entry which is preliminary data.</text>
</comment>
<evidence type="ECO:0000313" key="2">
    <source>
        <dbReference type="Proteomes" id="UP001224516"/>
    </source>
</evidence>
<dbReference type="RefSeq" id="WP_261172843.1">
    <property type="nucleotide sequence ID" value="NZ_JAFCYX010000001.1"/>
</dbReference>
<keyword evidence="2" id="KW-1185">Reference proteome</keyword>
<evidence type="ECO:0000313" key="1">
    <source>
        <dbReference type="EMBL" id="MEJ8675545.1"/>
    </source>
</evidence>
<organism evidence="1 2">
    <name type="scientific">Chromobacterium amazonense</name>
    <dbReference type="NCBI Taxonomy" id="1382803"/>
    <lineage>
        <taxon>Bacteria</taxon>
        <taxon>Pseudomonadati</taxon>
        <taxon>Pseudomonadota</taxon>
        <taxon>Betaproteobacteria</taxon>
        <taxon>Neisseriales</taxon>
        <taxon>Chromobacteriaceae</taxon>
        <taxon>Chromobacterium</taxon>
    </lineage>
</organism>
<proteinExistence type="predicted"/>
<sequence length="82" mass="9511">MFGPDKSEFFEALHSEFEEAKSKRTSGAVVVCRFLRDGDVERARLALSRCFEPADQKFHELLTRMDELLAQEQTTNEQEQTQ</sequence>
<accession>A0ABU8V310</accession>
<protein>
    <submittedName>
        <fullName evidence="1">Uncharacterized protein</fullName>
    </submittedName>
</protein>
<name>A0ABU8V310_9NEIS</name>
<dbReference type="EMBL" id="JAVFJF020000024">
    <property type="protein sequence ID" value="MEJ8675545.1"/>
    <property type="molecule type" value="Genomic_DNA"/>
</dbReference>
<dbReference type="Proteomes" id="UP001224516">
    <property type="component" value="Unassembled WGS sequence"/>
</dbReference>
<gene>
    <name evidence="1" type="ORF">QCL97_012485</name>
</gene>
<reference evidence="1 2" key="1">
    <citation type="submission" date="2023-12" db="EMBL/GenBank/DDBJ databases">
        <title>Evaluation and characterization of a potential secondary metabolite violacein from indigenous Chromobacterium amazonense SAM215.</title>
        <authorList>
            <person name="Tarafdar M.R."/>
            <person name="Abedin S.M."/>
            <person name="Atiqua A."/>
            <person name="Saha A."/>
            <person name="Khan S.N."/>
        </authorList>
    </citation>
    <scope>NUCLEOTIDE SEQUENCE [LARGE SCALE GENOMIC DNA]</scope>
    <source>
        <strain evidence="1 2">SAM215</strain>
    </source>
</reference>